<keyword evidence="8" id="KW-0812">Transmembrane</keyword>
<dbReference type="EC" id="2.7.13.3" evidence="2"/>
<dbReference type="GO" id="GO:0000155">
    <property type="term" value="F:phosphorelay sensor kinase activity"/>
    <property type="evidence" value="ECO:0007669"/>
    <property type="project" value="InterPro"/>
</dbReference>
<dbReference type="InterPro" id="IPR003661">
    <property type="entry name" value="HisK_dim/P_dom"/>
</dbReference>
<dbReference type="InterPro" id="IPR004358">
    <property type="entry name" value="Sig_transdc_His_kin-like_C"/>
</dbReference>
<dbReference type="EMBL" id="QXEV01000012">
    <property type="protein sequence ID" value="RIA75734.1"/>
    <property type="molecule type" value="Genomic_DNA"/>
</dbReference>
<evidence type="ECO:0000256" key="4">
    <source>
        <dbReference type="ARBA" id="ARBA00022679"/>
    </source>
</evidence>
<dbReference type="SUPFAM" id="SSF52172">
    <property type="entry name" value="CheY-like"/>
    <property type="match status" value="2"/>
</dbReference>
<keyword evidence="12" id="KW-1185">Reference proteome</keyword>
<dbReference type="InterPro" id="IPR003594">
    <property type="entry name" value="HATPase_dom"/>
</dbReference>
<dbReference type="OrthoDB" id="9811620at2"/>
<keyword evidence="8" id="KW-0472">Membrane</keyword>
<evidence type="ECO:0000256" key="8">
    <source>
        <dbReference type="SAM" id="Phobius"/>
    </source>
</evidence>
<keyword evidence="4" id="KW-0808">Transferase</keyword>
<dbReference type="PRINTS" id="PR00344">
    <property type="entry name" value="BCTRLSENSOR"/>
</dbReference>
<dbReference type="Gene3D" id="1.10.287.130">
    <property type="match status" value="1"/>
</dbReference>
<name>A0A397S0N0_9MOLU</name>
<feature type="domain" description="Histidine kinase" evidence="9">
    <location>
        <begin position="340"/>
        <end position="564"/>
    </location>
</feature>
<evidence type="ECO:0000256" key="7">
    <source>
        <dbReference type="PROSITE-ProRule" id="PRU00169"/>
    </source>
</evidence>
<comment type="catalytic activity">
    <reaction evidence="1">
        <text>ATP + protein L-histidine = ADP + protein N-phospho-L-histidine.</text>
        <dbReference type="EC" id="2.7.13.3"/>
    </reaction>
</comment>
<dbReference type="CDD" id="cd00082">
    <property type="entry name" value="HisKA"/>
    <property type="match status" value="1"/>
</dbReference>
<evidence type="ECO:0000313" key="11">
    <source>
        <dbReference type="EMBL" id="RIA75734.1"/>
    </source>
</evidence>
<evidence type="ECO:0000313" key="12">
    <source>
        <dbReference type="Proteomes" id="UP000266506"/>
    </source>
</evidence>
<dbReference type="SMART" id="SM00387">
    <property type="entry name" value="HATPase_c"/>
    <property type="match status" value="1"/>
</dbReference>
<dbReference type="Gene3D" id="3.30.565.10">
    <property type="entry name" value="Histidine kinase-like ATPase, C-terminal domain"/>
    <property type="match status" value="1"/>
</dbReference>
<feature type="modified residue" description="4-aspartylphosphate" evidence="7">
    <location>
        <position position="770"/>
    </location>
</feature>
<keyword evidence="5" id="KW-0418">Kinase</keyword>
<dbReference type="Proteomes" id="UP000266506">
    <property type="component" value="Unassembled WGS sequence"/>
</dbReference>
<dbReference type="PANTHER" id="PTHR43719">
    <property type="entry name" value="TWO-COMPONENT HISTIDINE KINASE"/>
    <property type="match status" value="1"/>
</dbReference>
<comment type="caution">
    <text evidence="11">The sequence shown here is derived from an EMBL/GenBank/DDBJ whole genome shotgun (WGS) entry which is preliminary data.</text>
</comment>
<gene>
    <name evidence="11" type="ORF">EI71_01220</name>
</gene>
<dbReference type="InterPro" id="IPR050956">
    <property type="entry name" value="2C_system_His_kinase"/>
</dbReference>
<dbReference type="PANTHER" id="PTHR43719:SF28">
    <property type="entry name" value="PEROXIDE STRESS-ACTIVATED HISTIDINE KINASE MAK1-RELATED"/>
    <property type="match status" value="1"/>
</dbReference>
<accession>A0A397S0N0</accession>
<dbReference type="InterPro" id="IPR001789">
    <property type="entry name" value="Sig_transdc_resp-reg_receiver"/>
</dbReference>
<dbReference type="SMART" id="SM00448">
    <property type="entry name" value="REC"/>
    <property type="match status" value="2"/>
</dbReference>
<evidence type="ECO:0000256" key="1">
    <source>
        <dbReference type="ARBA" id="ARBA00000085"/>
    </source>
</evidence>
<evidence type="ECO:0000259" key="9">
    <source>
        <dbReference type="PROSITE" id="PS50109"/>
    </source>
</evidence>
<dbReference type="Gene3D" id="3.40.50.2300">
    <property type="match status" value="2"/>
</dbReference>
<dbReference type="PROSITE" id="PS50109">
    <property type="entry name" value="HIS_KIN"/>
    <property type="match status" value="1"/>
</dbReference>
<evidence type="ECO:0000256" key="3">
    <source>
        <dbReference type="ARBA" id="ARBA00022553"/>
    </source>
</evidence>
<dbReference type="SUPFAM" id="SSF47384">
    <property type="entry name" value="Homodimeric domain of signal transducing histidine kinase"/>
    <property type="match status" value="1"/>
</dbReference>
<dbReference type="AlphaFoldDB" id="A0A397S0N0"/>
<feature type="modified residue" description="4-aspartylphosphate" evidence="7">
    <location>
        <position position="632"/>
    </location>
</feature>
<dbReference type="Pfam" id="PF00512">
    <property type="entry name" value="HisKA"/>
    <property type="match status" value="1"/>
</dbReference>
<keyword evidence="6" id="KW-0902">Two-component regulatory system</keyword>
<dbReference type="InterPro" id="IPR036097">
    <property type="entry name" value="HisK_dim/P_sf"/>
</dbReference>
<keyword evidence="8" id="KW-1133">Transmembrane helix</keyword>
<dbReference type="InParanoid" id="A0A397S0N0"/>
<keyword evidence="3 7" id="KW-0597">Phosphoprotein</keyword>
<dbReference type="Pfam" id="PF00072">
    <property type="entry name" value="Response_reg"/>
    <property type="match status" value="2"/>
</dbReference>
<reference evidence="11 12" key="1">
    <citation type="submission" date="2018-08" db="EMBL/GenBank/DDBJ databases">
        <title>Genomic Encyclopedia of Archaeal and Bacterial Type Strains, Phase II (KMG-II): from individual species to whole genera.</title>
        <authorList>
            <person name="Goeker M."/>
        </authorList>
    </citation>
    <scope>NUCLEOTIDE SEQUENCE [LARGE SCALE GENOMIC DNA]</scope>
    <source>
        <strain evidence="11 12">ATCC 27112</strain>
    </source>
</reference>
<evidence type="ECO:0000259" key="10">
    <source>
        <dbReference type="PROSITE" id="PS50110"/>
    </source>
</evidence>
<sequence>MMKRIWIIIVNVFIMLMMMLFVIIFSNAETKENTKRQIEHFENTTISMELVTENYLEGEQRICDVWARYINSQEMTMEDAISFIRVSHVLANASAHIVFEDSLVGLSTRGRASSPTDYSVSYERLGLLNDDSWIYGMGESINISRAYTNPVNGEQSIAFCNFINLKDGLDMKRAILLRVLPISELKEKWSFPQEEFVNAELSIIDGDGDYIIKGHSFKNSSFFEFYRSYNSIDPQESDSFFKGITSKTGSFIMLNSRGEECILSYTPFAQTGGWTLLSFMPLKDLNVNTENWLLIGFVSIGLIILFVFDLVVMLYFNKKLQITAREARTASKAKTDFLSTMSHDIRTPMNAIIGLTTIAQKNIDDKKSVSDALHKITLASNHLLTLINDILDISKVESGKLNLSPQTFSIVLTAENLMNLSQPLIKAKNIDFSFHISRIEKEYLYADQLRLNQIYINILSNAIKYTEPYGKVSVDLKEEESNKEGCIKLTYRVSDTGIGMSKSFMETMYQPFSRQTDSRINSIQGTGLGLAITKQMVDLMEGTIECESEEGKGTTFTVVLDIPLSDYQRGEMKLEALDVLIADDDEVLLETAKDTLSSLGLNVEEARSGLEAIGMIKHRHELAKGYNIVIIDLKMPDIDGIETIRRIRAEIDSDTPILLISAYEWQDVEREAKEAGVNGFLSKPLFKSTLYDKINEILGTEAKAVEPDGDYSDLEGVNVLIAEDYDINWEIISALLSMYGITAERAENGKVCLEKMKAAKPNEYTLIFMDIQMPEMNGLDATREIRKLEDKYQSSIPIIAMTADAFSENVTECLNAGMNGHIAKPVDIKLVIKEIRRIKEEAKKWKR</sequence>
<dbReference type="InterPro" id="IPR011006">
    <property type="entry name" value="CheY-like_superfamily"/>
</dbReference>
<dbReference type="FunFam" id="3.30.565.10:FF:000006">
    <property type="entry name" value="Sensor histidine kinase WalK"/>
    <property type="match status" value="1"/>
</dbReference>
<feature type="transmembrane region" description="Helical" evidence="8">
    <location>
        <begin position="6"/>
        <end position="26"/>
    </location>
</feature>
<evidence type="ECO:0000256" key="6">
    <source>
        <dbReference type="ARBA" id="ARBA00023012"/>
    </source>
</evidence>
<dbReference type="InterPro" id="IPR005467">
    <property type="entry name" value="His_kinase_dom"/>
</dbReference>
<protein>
    <recommendedName>
        <fullName evidence="2">histidine kinase</fullName>
        <ecNumber evidence="2">2.7.13.3</ecNumber>
    </recommendedName>
</protein>
<dbReference type="SMART" id="SM00388">
    <property type="entry name" value="HisKA"/>
    <property type="match status" value="1"/>
</dbReference>
<dbReference type="SUPFAM" id="SSF55874">
    <property type="entry name" value="ATPase domain of HSP90 chaperone/DNA topoisomerase II/histidine kinase"/>
    <property type="match status" value="1"/>
</dbReference>
<organism evidence="11 12">
    <name type="scientific">Anaeroplasma bactoclasticum</name>
    <dbReference type="NCBI Taxonomy" id="2088"/>
    <lineage>
        <taxon>Bacteria</taxon>
        <taxon>Bacillati</taxon>
        <taxon>Mycoplasmatota</taxon>
        <taxon>Mollicutes</taxon>
        <taxon>Anaeroplasmatales</taxon>
        <taxon>Anaeroplasmataceae</taxon>
        <taxon>Anaeroplasma</taxon>
    </lineage>
</organism>
<feature type="domain" description="Response regulatory" evidence="10">
    <location>
        <begin position="718"/>
        <end position="839"/>
    </location>
</feature>
<dbReference type="Pfam" id="PF02518">
    <property type="entry name" value="HATPase_c"/>
    <property type="match status" value="1"/>
</dbReference>
<proteinExistence type="predicted"/>
<evidence type="ECO:0000256" key="5">
    <source>
        <dbReference type="ARBA" id="ARBA00022777"/>
    </source>
</evidence>
<evidence type="ECO:0000256" key="2">
    <source>
        <dbReference type="ARBA" id="ARBA00012438"/>
    </source>
</evidence>
<dbReference type="InterPro" id="IPR036890">
    <property type="entry name" value="HATPase_C_sf"/>
</dbReference>
<dbReference type="CDD" id="cd17546">
    <property type="entry name" value="REC_hyHK_CKI1_RcsC-like"/>
    <property type="match status" value="2"/>
</dbReference>
<feature type="domain" description="Response regulatory" evidence="10">
    <location>
        <begin position="578"/>
        <end position="698"/>
    </location>
</feature>
<feature type="transmembrane region" description="Helical" evidence="8">
    <location>
        <begin position="292"/>
        <end position="316"/>
    </location>
</feature>
<dbReference type="PROSITE" id="PS50110">
    <property type="entry name" value="RESPONSE_REGULATORY"/>
    <property type="match status" value="2"/>
</dbReference>